<comment type="caution">
    <text evidence="1">The sequence shown here is derived from an EMBL/GenBank/DDBJ whole genome shotgun (WGS) entry which is preliminary data.</text>
</comment>
<evidence type="ECO:0000313" key="1">
    <source>
        <dbReference type="EMBL" id="KAH7670233.1"/>
    </source>
</evidence>
<evidence type="ECO:0000313" key="2">
    <source>
        <dbReference type="Proteomes" id="UP000827976"/>
    </source>
</evidence>
<protein>
    <submittedName>
        <fullName evidence="1">Aerolysin-like toxin protein</fullName>
    </submittedName>
</protein>
<name>A0ACB7V906_DIOAL</name>
<keyword evidence="2" id="KW-1185">Reference proteome</keyword>
<accession>A0ACB7V906</accession>
<reference evidence="2" key="1">
    <citation type="journal article" date="2022" name="Nat. Commun.">
        <title>Chromosome evolution and the genetic basis of agronomically important traits in greater yam.</title>
        <authorList>
            <person name="Bredeson J.V."/>
            <person name="Lyons J.B."/>
            <person name="Oniyinde I.O."/>
            <person name="Okereke N.R."/>
            <person name="Kolade O."/>
            <person name="Nnabue I."/>
            <person name="Nwadili C.O."/>
            <person name="Hribova E."/>
            <person name="Parker M."/>
            <person name="Nwogha J."/>
            <person name="Shu S."/>
            <person name="Carlson J."/>
            <person name="Kariba R."/>
            <person name="Muthemba S."/>
            <person name="Knop K."/>
            <person name="Barton G.J."/>
            <person name="Sherwood A.V."/>
            <person name="Lopez-Montes A."/>
            <person name="Asiedu R."/>
            <person name="Jamnadass R."/>
            <person name="Muchugi A."/>
            <person name="Goodstein D."/>
            <person name="Egesi C.N."/>
            <person name="Featherston J."/>
            <person name="Asfaw A."/>
            <person name="Simpson G.G."/>
            <person name="Dolezel J."/>
            <person name="Hendre P.S."/>
            <person name="Van Deynze A."/>
            <person name="Kumar P.L."/>
            <person name="Obidiegwu J.E."/>
            <person name="Bhattacharjee R."/>
            <person name="Rokhsar D.S."/>
        </authorList>
    </citation>
    <scope>NUCLEOTIDE SEQUENCE [LARGE SCALE GENOMIC DNA]</scope>
    <source>
        <strain evidence="2">cv. TDa95/00328</strain>
    </source>
</reference>
<gene>
    <name evidence="1" type="ORF">IHE45_10G012300</name>
</gene>
<dbReference type="EMBL" id="CM037020">
    <property type="protein sequence ID" value="KAH7670233.1"/>
    <property type="molecule type" value="Genomic_DNA"/>
</dbReference>
<proteinExistence type="predicted"/>
<dbReference type="Proteomes" id="UP000827976">
    <property type="component" value="Chromosome 10"/>
</dbReference>
<organism evidence="1 2">
    <name type="scientific">Dioscorea alata</name>
    <name type="common">Purple yam</name>
    <dbReference type="NCBI Taxonomy" id="55571"/>
    <lineage>
        <taxon>Eukaryota</taxon>
        <taxon>Viridiplantae</taxon>
        <taxon>Streptophyta</taxon>
        <taxon>Embryophyta</taxon>
        <taxon>Tracheophyta</taxon>
        <taxon>Spermatophyta</taxon>
        <taxon>Magnoliopsida</taxon>
        <taxon>Liliopsida</taxon>
        <taxon>Dioscoreales</taxon>
        <taxon>Dioscoreaceae</taxon>
        <taxon>Dioscorea</taxon>
    </lineage>
</organism>
<sequence>MALVFPKFIIINFNYNGKDQDDKKHYMGYINGKSKEYDGYAAFTETEAVSPYAKFEVETTDINGVVHIRSCQNNKYLVRTKENDSSAWITATAKKPENDQQKESSTLFKFINEDTATNMYRIIHVQSGCYLSSKWRATNYPRFVGANDKTYKNYENDFKIIDWDSLVILPKYMAFKGDNGQYLCLRQIEGHPYLQFSTDDIGDSTAAFENFTTEDGIIRIKSTSNNQFWRRSPNWIWADSNDNSNSNKDTLFRPIKVDYQTIGLLNLGNYNFCKRLTTEGKTSCLNAAVPSVTKEAKLKVEEPVLTRNIYDVKYDLENSRIYGETVLVVAKNSATNNTQQTSSLDVKLSYTNTRTSNWKTMLSLKLGMKATMDFNLPLIFEGKIELSGEVQSGVEWGETTTTTSVLEVVHKVVVAPMSKVTVSLIATNGKCDVPFTFMQRDTLYNGNTLTTEVQGGTYTGSNYYSIKFETKQDKI</sequence>